<proteinExistence type="predicted"/>
<feature type="compositionally biased region" description="Low complexity" evidence="1">
    <location>
        <begin position="224"/>
        <end position="252"/>
    </location>
</feature>
<dbReference type="EMBL" id="JAGHQL010000037">
    <property type="protein sequence ID" value="KAH0543213.1"/>
    <property type="molecule type" value="Genomic_DNA"/>
</dbReference>
<organism evidence="2 3">
    <name type="scientific">Glutinoglossum americanum</name>
    <dbReference type="NCBI Taxonomy" id="1670608"/>
    <lineage>
        <taxon>Eukaryota</taxon>
        <taxon>Fungi</taxon>
        <taxon>Dikarya</taxon>
        <taxon>Ascomycota</taxon>
        <taxon>Pezizomycotina</taxon>
        <taxon>Geoglossomycetes</taxon>
        <taxon>Geoglossales</taxon>
        <taxon>Geoglossaceae</taxon>
        <taxon>Glutinoglossum</taxon>
    </lineage>
</organism>
<feature type="compositionally biased region" description="Polar residues" evidence="1">
    <location>
        <begin position="340"/>
        <end position="352"/>
    </location>
</feature>
<evidence type="ECO:0000313" key="2">
    <source>
        <dbReference type="EMBL" id="KAH0543213.1"/>
    </source>
</evidence>
<feature type="compositionally biased region" description="Pro residues" evidence="1">
    <location>
        <begin position="253"/>
        <end position="264"/>
    </location>
</feature>
<gene>
    <name evidence="2" type="ORF">FGG08_002474</name>
</gene>
<keyword evidence="3" id="KW-1185">Reference proteome</keyword>
<feature type="region of interest" description="Disordered" evidence="1">
    <location>
        <begin position="1"/>
        <end position="80"/>
    </location>
</feature>
<feature type="compositionally biased region" description="Pro residues" evidence="1">
    <location>
        <begin position="157"/>
        <end position="170"/>
    </location>
</feature>
<sequence length="376" mass="40834">MYAPRNLSGQDPLQWESNNTYPPRQEYGAGSEYGESTDTRAQRPPNTHSDMVPLPPQSDMYPTSDPYRYTPEHMASFSQPAPRQRTAIACNYCRRRKAQAFVPAHTAYPHLRNGGIPGRGRAIYPQNPLLYGAHGQPLEAVPPQSAYGQDQHDYRLPSPPGAQLPSPPGPYARSYDESPYEQSYRKRPHTEPHVPIPTPPLPGSPSQAGPLPPMQGRRESADVPYSEPPASAFAPSSPASSSTSYKSAYSQAPPQPPASQPPFYPTQTAITPRRSSPTSSYSYSSIERTSASPHSQGPPPGAYQFPSSATLHPPLVLPSQQSRTPPPPQTQTPGAASQQRPGMSIQNILDQGSAQSQSSRSATDSSMLNALMPRKF</sequence>
<evidence type="ECO:0000313" key="3">
    <source>
        <dbReference type="Proteomes" id="UP000698800"/>
    </source>
</evidence>
<feature type="region of interest" description="Disordered" evidence="1">
    <location>
        <begin position="134"/>
        <end position="376"/>
    </location>
</feature>
<dbReference type="Proteomes" id="UP000698800">
    <property type="component" value="Unassembled WGS sequence"/>
</dbReference>
<feature type="compositionally biased region" description="Low complexity" evidence="1">
    <location>
        <begin position="353"/>
        <end position="366"/>
    </location>
</feature>
<feature type="compositionally biased region" description="Pro residues" evidence="1">
    <location>
        <begin position="194"/>
        <end position="203"/>
    </location>
</feature>
<protein>
    <submittedName>
        <fullName evidence="2">Uncharacterized protein</fullName>
    </submittedName>
</protein>
<comment type="caution">
    <text evidence="2">The sequence shown here is derived from an EMBL/GenBank/DDBJ whole genome shotgun (WGS) entry which is preliminary data.</text>
</comment>
<reference evidence="2" key="1">
    <citation type="submission" date="2021-03" db="EMBL/GenBank/DDBJ databases">
        <title>Comparative genomics and phylogenomic investigation of the class Geoglossomycetes provide insights into ecological specialization and systematics.</title>
        <authorList>
            <person name="Melie T."/>
            <person name="Pirro S."/>
            <person name="Miller A.N."/>
            <person name="Quandt A."/>
        </authorList>
    </citation>
    <scope>NUCLEOTIDE SEQUENCE</scope>
    <source>
        <strain evidence="2">GBOQ0MN5Z8</strain>
    </source>
</reference>
<feature type="compositionally biased region" description="Low complexity" evidence="1">
    <location>
        <begin position="268"/>
        <end position="292"/>
    </location>
</feature>
<feature type="compositionally biased region" description="Polar residues" evidence="1">
    <location>
        <begin position="7"/>
        <end position="22"/>
    </location>
</feature>
<dbReference type="OrthoDB" id="5401558at2759"/>
<dbReference type="AlphaFoldDB" id="A0A9P8L5K4"/>
<accession>A0A9P8L5K4</accession>
<evidence type="ECO:0000256" key="1">
    <source>
        <dbReference type="SAM" id="MobiDB-lite"/>
    </source>
</evidence>
<name>A0A9P8L5K4_9PEZI</name>